<reference evidence="6" key="3">
    <citation type="submission" date="2025-09" db="UniProtKB">
        <authorList>
            <consortium name="Ensembl"/>
        </authorList>
    </citation>
    <scope>IDENTIFICATION</scope>
</reference>
<organism evidence="6 7">
    <name type="scientific">Maylandia zebra</name>
    <name type="common">zebra mbuna</name>
    <dbReference type="NCBI Taxonomy" id="106582"/>
    <lineage>
        <taxon>Eukaryota</taxon>
        <taxon>Metazoa</taxon>
        <taxon>Chordata</taxon>
        <taxon>Craniata</taxon>
        <taxon>Vertebrata</taxon>
        <taxon>Euteleostomi</taxon>
        <taxon>Actinopterygii</taxon>
        <taxon>Neopterygii</taxon>
        <taxon>Teleostei</taxon>
        <taxon>Neoteleostei</taxon>
        <taxon>Acanthomorphata</taxon>
        <taxon>Ovalentaria</taxon>
        <taxon>Cichlomorphae</taxon>
        <taxon>Cichliformes</taxon>
        <taxon>Cichlidae</taxon>
        <taxon>African cichlids</taxon>
        <taxon>Pseudocrenilabrinae</taxon>
        <taxon>Haplochromini</taxon>
        <taxon>Maylandia</taxon>
        <taxon>Maylandia zebra complex</taxon>
    </lineage>
</organism>
<dbReference type="Ensembl" id="ENSMZET00005004057.1">
    <property type="protein sequence ID" value="ENSMZEP00005003896.1"/>
    <property type="gene ID" value="ENSMZEG00005003016.1"/>
</dbReference>
<dbReference type="SUPFAM" id="SSF48726">
    <property type="entry name" value="Immunoglobulin"/>
    <property type="match status" value="1"/>
</dbReference>
<dbReference type="PANTHER" id="PTHR12080">
    <property type="entry name" value="SIGNALING LYMPHOCYTIC ACTIVATION MOLECULE"/>
    <property type="match status" value="1"/>
</dbReference>
<evidence type="ECO:0000256" key="2">
    <source>
        <dbReference type="ARBA" id="ARBA00022729"/>
    </source>
</evidence>
<protein>
    <recommendedName>
        <fullName evidence="8">Ig-like domain-containing protein</fullName>
    </recommendedName>
</protein>
<dbReference type="Proteomes" id="UP000265160">
    <property type="component" value="LG13"/>
</dbReference>
<proteinExistence type="predicted"/>
<feature type="chain" id="PRO_5018007947" description="Ig-like domain-containing protein" evidence="5">
    <location>
        <begin position="22"/>
        <end position="224"/>
    </location>
</feature>
<accession>A0A3P9B1V5</accession>
<keyword evidence="7" id="KW-1185">Reference proteome</keyword>
<name>A0A3P9B1V5_9CICH</name>
<keyword evidence="4" id="KW-0325">Glycoprotein</keyword>
<evidence type="ECO:0000313" key="7">
    <source>
        <dbReference type="Proteomes" id="UP000265160"/>
    </source>
</evidence>
<dbReference type="STRING" id="106582.ENSMZEP00005003896"/>
<evidence type="ECO:0000313" key="6">
    <source>
        <dbReference type="Ensembl" id="ENSMZEP00005003896.1"/>
    </source>
</evidence>
<keyword evidence="3" id="KW-0472">Membrane</keyword>
<dbReference type="PANTHER" id="PTHR12080:SF125">
    <property type="entry name" value="CD48 ANTIGEN-LIKE"/>
    <property type="match status" value="1"/>
</dbReference>
<dbReference type="AlphaFoldDB" id="A0A3P9B1V5"/>
<evidence type="ECO:0000256" key="3">
    <source>
        <dbReference type="ARBA" id="ARBA00023136"/>
    </source>
</evidence>
<reference evidence="6" key="2">
    <citation type="submission" date="2025-08" db="UniProtKB">
        <authorList>
            <consortium name="Ensembl"/>
        </authorList>
    </citation>
    <scope>IDENTIFICATION</scope>
</reference>
<dbReference type="InterPro" id="IPR015631">
    <property type="entry name" value="CD2/SLAM_rcpt"/>
</dbReference>
<dbReference type="Gene3D" id="2.60.40.10">
    <property type="entry name" value="Immunoglobulins"/>
    <property type="match status" value="2"/>
</dbReference>
<dbReference type="InterPro" id="IPR036179">
    <property type="entry name" value="Ig-like_dom_sf"/>
</dbReference>
<evidence type="ECO:0008006" key="8">
    <source>
        <dbReference type="Google" id="ProtNLM"/>
    </source>
</evidence>
<reference evidence="6 7" key="1">
    <citation type="journal article" date="2014" name="Nature">
        <title>The genomic substrate for adaptive radiation in African cichlid fish.</title>
        <authorList>
            <person name="Brawand D."/>
            <person name="Wagner C.E."/>
            <person name="Li Y.I."/>
            <person name="Malinsky M."/>
            <person name="Keller I."/>
            <person name="Fan S."/>
            <person name="Simakov O."/>
            <person name="Ng A.Y."/>
            <person name="Lim Z.W."/>
            <person name="Bezault E."/>
            <person name="Turner-Maier J."/>
            <person name="Johnson J."/>
            <person name="Alcazar R."/>
            <person name="Noh H.J."/>
            <person name="Russell P."/>
            <person name="Aken B."/>
            <person name="Alfoldi J."/>
            <person name="Amemiya C."/>
            <person name="Azzouzi N."/>
            <person name="Baroiller J.F."/>
            <person name="Barloy-Hubler F."/>
            <person name="Berlin A."/>
            <person name="Bloomquist R."/>
            <person name="Carleton K.L."/>
            <person name="Conte M.A."/>
            <person name="D'Cotta H."/>
            <person name="Eshel O."/>
            <person name="Gaffney L."/>
            <person name="Galibert F."/>
            <person name="Gante H.F."/>
            <person name="Gnerre S."/>
            <person name="Greuter L."/>
            <person name="Guyon R."/>
            <person name="Haddad N.S."/>
            <person name="Haerty W."/>
            <person name="Harris R.M."/>
            <person name="Hofmann H.A."/>
            <person name="Hourlier T."/>
            <person name="Hulata G."/>
            <person name="Jaffe D.B."/>
            <person name="Lara M."/>
            <person name="Lee A.P."/>
            <person name="MacCallum I."/>
            <person name="Mwaiko S."/>
            <person name="Nikaido M."/>
            <person name="Nishihara H."/>
            <person name="Ozouf-Costaz C."/>
            <person name="Penman D.J."/>
            <person name="Przybylski D."/>
            <person name="Rakotomanga M."/>
            <person name="Renn S.C.P."/>
            <person name="Ribeiro F.J."/>
            <person name="Ron M."/>
            <person name="Salzburger W."/>
            <person name="Sanchez-Pulido L."/>
            <person name="Santos M.E."/>
            <person name="Searle S."/>
            <person name="Sharpe T."/>
            <person name="Swofford R."/>
            <person name="Tan F.J."/>
            <person name="Williams L."/>
            <person name="Young S."/>
            <person name="Yin S."/>
            <person name="Okada N."/>
            <person name="Kocher T.D."/>
            <person name="Miska E.A."/>
            <person name="Lander E.S."/>
            <person name="Venkatesh B."/>
            <person name="Fernald R.D."/>
            <person name="Meyer A."/>
            <person name="Ponting C.P."/>
            <person name="Streelman J.T."/>
            <person name="Lindblad-Toh K."/>
            <person name="Seehausen O."/>
            <person name="Di Palma F."/>
        </authorList>
    </citation>
    <scope>NUCLEOTIDE SEQUENCE</scope>
</reference>
<evidence type="ECO:0000256" key="1">
    <source>
        <dbReference type="ARBA" id="ARBA00004370"/>
    </source>
</evidence>
<dbReference type="GO" id="GO:0016020">
    <property type="term" value="C:membrane"/>
    <property type="evidence" value="ECO:0007669"/>
    <property type="project" value="UniProtKB-SubCell"/>
</dbReference>
<keyword evidence="2 5" id="KW-0732">Signal</keyword>
<comment type="subcellular location">
    <subcellularLocation>
        <location evidence="1">Membrane</location>
    </subcellularLocation>
</comment>
<feature type="signal peptide" evidence="5">
    <location>
        <begin position="1"/>
        <end position="21"/>
    </location>
</feature>
<dbReference type="InterPro" id="IPR013783">
    <property type="entry name" value="Ig-like_fold"/>
</dbReference>
<evidence type="ECO:0000256" key="4">
    <source>
        <dbReference type="ARBA" id="ARBA00023180"/>
    </source>
</evidence>
<dbReference type="GeneTree" id="ENSGT00610000086518"/>
<evidence type="ECO:0000256" key="5">
    <source>
        <dbReference type="SAM" id="SignalP"/>
    </source>
</evidence>
<sequence length="224" mass="25342">METSAGFWLLAVLLLVGFTQAQTVEKYFRVGETLQLSPQPVSERIYSVVWKYGKYLLAEWVKDQIPLTYYSKFKGRTTVNTGTGVLEIRNMTAADNEVYTVEINNHVQSRAVRIREVPQPEVTVRPPMCGSSLENCTLSCDGDVKEAEPVEYFWKIGDGEWEQSGKIMEIINSEETQCVKMFSCRMKNPVSERRSESITNPSLDRSTASCGNTIKTCWLSGRKA</sequence>